<dbReference type="SMART" id="SM00895">
    <property type="entry name" value="FCD"/>
    <property type="match status" value="1"/>
</dbReference>
<reference evidence="5" key="2">
    <citation type="submission" date="2020-09" db="EMBL/GenBank/DDBJ databases">
        <authorList>
            <person name="Sun Q."/>
            <person name="Kim S."/>
        </authorList>
    </citation>
    <scope>NUCLEOTIDE SEQUENCE</scope>
    <source>
        <strain evidence="5">KCTC 32437</strain>
    </source>
</reference>
<dbReference type="InterPro" id="IPR000524">
    <property type="entry name" value="Tscrpt_reg_HTH_GntR"/>
</dbReference>
<dbReference type="PRINTS" id="PR00035">
    <property type="entry name" value="HTHGNTR"/>
</dbReference>
<organism evidence="5 6">
    <name type="scientific">Devosia pacifica</name>
    <dbReference type="NCBI Taxonomy" id="1335967"/>
    <lineage>
        <taxon>Bacteria</taxon>
        <taxon>Pseudomonadati</taxon>
        <taxon>Pseudomonadota</taxon>
        <taxon>Alphaproteobacteria</taxon>
        <taxon>Hyphomicrobiales</taxon>
        <taxon>Devosiaceae</taxon>
        <taxon>Devosia</taxon>
    </lineage>
</organism>
<reference evidence="5" key="1">
    <citation type="journal article" date="2014" name="Int. J. Syst. Evol. Microbiol.">
        <title>Complete genome sequence of Corynebacterium casei LMG S-19264T (=DSM 44701T), isolated from a smear-ripened cheese.</title>
        <authorList>
            <consortium name="US DOE Joint Genome Institute (JGI-PGF)"/>
            <person name="Walter F."/>
            <person name="Albersmeier A."/>
            <person name="Kalinowski J."/>
            <person name="Ruckert C."/>
        </authorList>
    </citation>
    <scope>NUCLEOTIDE SEQUENCE</scope>
    <source>
        <strain evidence="5">KCTC 32437</strain>
    </source>
</reference>
<feature type="domain" description="HTH gntR-type" evidence="4">
    <location>
        <begin position="9"/>
        <end position="77"/>
    </location>
</feature>
<protein>
    <submittedName>
        <fullName evidence="5">Transcriptional regulator</fullName>
    </submittedName>
</protein>
<dbReference type="SUPFAM" id="SSF48008">
    <property type="entry name" value="GntR ligand-binding domain-like"/>
    <property type="match status" value="1"/>
</dbReference>
<dbReference type="InterPro" id="IPR036390">
    <property type="entry name" value="WH_DNA-bd_sf"/>
</dbReference>
<evidence type="ECO:0000259" key="4">
    <source>
        <dbReference type="PROSITE" id="PS50949"/>
    </source>
</evidence>
<dbReference type="Proteomes" id="UP000646579">
    <property type="component" value="Unassembled WGS sequence"/>
</dbReference>
<name>A0A918SCY9_9HYPH</name>
<comment type="caution">
    <text evidence="5">The sequence shown here is derived from an EMBL/GenBank/DDBJ whole genome shotgun (WGS) entry which is preliminary data.</text>
</comment>
<dbReference type="EMBL" id="BMZE01000003">
    <property type="protein sequence ID" value="GHA32527.1"/>
    <property type="molecule type" value="Genomic_DNA"/>
</dbReference>
<dbReference type="Pfam" id="PF00392">
    <property type="entry name" value="GntR"/>
    <property type="match status" value="1"/>
</dbReference>
<dbReference type="InterPro" id="IPR011711">
    <property type="entry name" value="GntR_C"/>
</dbReference>
<evidence type="ECO:0000313" key="5">
    <source>
        <dbReference type="EMBL" id="GHA32527.1"/>
    </source>
</evidence>
<keyword evidence="3" id="KW-0804">Transcription</keyword>
<dbReference type="Pfam" id="PF07729">
    <property type="entry name" value="FCD"/>
    <property type="match status" value="1"/>
</dbReference>
<dbReference type="AlphaFoldDB" id="A0A918SCY9"/>
<dbReference type="InterPro" id="IPR036388">
    <property type="entry name" value="WH-like_DNA-bd_sf"/>
</dbReference>
<dbReference type="GO" id="GO:0003700">
    <property type="term" value="F:DNA-binding transcription factor activity"/>
    <property type="evidence" value="ECO:0007669"/>
    <property type="project" value="InterPro"/>
</dbReference>
<dbReference type="CDD" id="cd07377">
    <property type="entry name" value="WHTH_GntR"/>
    <property type="match status" value="1"/>
</dbReference>
<sequence length="229" mass="25514">MKLQSVSNRKLYVQIADQIRELIATGAMSADQQLPSERDLAAELGVSRPTVREALIALEVAGLIDIRVGVGAFVRRGVNGVQVLDQSHSPVEVMKVRLMTEPEAAALAAENADEATHKRLQGVIADMRWDTQQGQWSSSRDEMLHMSIADACNNSVLREVLATLWRSRNEDLDRRFHSHLAEISELRSHILVDHQAIVEAILSGNPEGARTAMSEHLRYVENAMFSIWD</sequence>
<evidence type="ECO:0000256" key="2">
    <source>
        <dbReference type="ARBA" id="ARBA00023125"/>
    </source>
</evidence>
<dbReference type="PANTHER" id="PTHR43537">
    <property type="entry name" value="TRANSCRIPTIONAL REGULATOR, GNTR FAMILY"/>
    <property type="match status" value="1"/>
</dbReference>
<gene>
    <name evidence="5" type="ORF">GCM10007989_30770</name>
</gene>
<evidence type="ECO:0000256" key="3">
    <source>
        <dbReference type="ARBA" id="ARBA00023163"/>
    </source>
</evidence>
<dbReference type="SMART" id="SM00345">
    <property type="entry name" value="HTH_GNTR"/>
    <property type="match status" value="1"/>
</dbReference>
<dbReference type="InterPro" id="IPR008920">
    <property type="entry name" value="TF_FadR/GntR_C"/>
</dbReference>
<keyword evidence="6" id="KW-1185">Reference proteome</keyword>
<proteinExistence type="predicted"/>
<dbReference type="Gene3D" id="1.10.10.10">
    <property type="entry name" value="Winged helix-like DNA-binding domain superfamily/Winged helix DNA-binding domain"/>
    <property type="match status" value="1"/>
</dbReference>
<dbReference type="SUPFAM" id="SSF46785">
    <property type="entry name" value="Winged helix' DNA-binding domain"/>
    <property type="match status" value="1"/>
</dbReference>
<dbReference type="GO" id="GO:0003677">
    <property type="term" value="F:DNA binding"/>
    <property type="evidence" value="ECO:0007669"/>
    <property type="project" value="UniProtKB-KW"/>
</dbReference>
<keyword evidence="2" id="KW-0238">DNA-binding</keyword>
<evidence type="ECO:0000256" key="1">
    <source>
        <dbReference type="ARBA" id="ARBA00023015"/>
    </source>
</evidence>
<dbReference type="RefSeq" id="WP_189426598.1">
    <property type="nucleotide sequence ID" value="NZ_BMZE01000003.1"/>
</dbReference>
<accession>A0A918SCY9</accession>
<dbReference type="PANTHER" id="PTHR43537:SF5">
    <property type="entry name" value="UXU OPERON TRANSCRIPTIONAL REGULATOR"/>
    <property type="match status" value="1"/>
</dbReference>
<keyword evidence="1" id="KW-0805">Transcription regulation</keyword>
<evidence type="ECO:0000313" key="6">
    <source>
        <dbReference type="Proteomes" id="UP000646579"/>
    </source>
</evidence>
<dbReference type="Gene3D" id="1.20.120.530">
    <property type="entry name" value="GntR ligand-binding domain-like"/>
    <property type="match status" value="1"/>
</dbReference>
<dbReference type="PROSITE" id="PS50949">
    <property type="entry name" value="HTH_GNTR"/>
    <property type="match status" value="1"/>
</dbReference>